<keyword evidence="2 6" id="KW-0812">Transmembrane</keyword>
<dbReference type="Pfam" id="PF00083">
    <property type="entry name" value="Sugar_tr"/>
    <property type="match status" value="1"/>
</dbReference>
<comment type="subcellular location">
    <subcellularLocation>
        <location evidence="1">Membrane</location>
        <topology evidence="1">Multi-pass membrane protein</topology>
    </subcellularLocation>
</comment>
<keyword evidence="3 6" id="KW-1133">Transmembrane helix</keyword>
<comment type="caution">
    <text evidence="8">The sequence shown here is derived from an EMBL/GenBank/DDBJ whole genome shotgun (WGS) entry which is preliminary data.</text>
</comment>
<evidence type="ECO:0000256" key="5">
    <source>
        <dbReference type="SAM" id="MobiDB-lite"/>
    </source>
</evidence>
<dbReference type="OMA" id="CFDILAN"/>
<dbReference type="InterPro" id="IPR005829">
    <property type="entry name" value="Sugar_transporter_CS"/>
</dbReference>
<feature type="transmembrane region" description="Helical" evidence="6">
    <location>
        <begin position="201"/>
        <end position="222"/>
    </location>
</feature>
<dbReference type="AlphaFoldDB" id="A0A553N699"/>
<dbReference type="PROSITE" id="PS50850">
    <property type="entry name" value="MFS"/>
    <property type="match status" value="1"/>
</dbReference>
<feature type="transmembrane region" description="Helical" evidence="6">
    <location>
        <begin position="348"/>
        <end position="369"/>
    </location>
</feature>
<feature type="domain" description="Major facilitator superfamily (MFS) profile" evidence="7">
    <location>
        <begin position="107"/>
        <end position="517"/>
    </location>
</feature>
<evidence type="ECO:0000259" key="7">
    <source>
        <dbReference type="PROSITE" id="PS50850"/>
    </source>
</evidence>
<evidence type="ECO:0000256" key="6">
    <source>
        <dbReference type="SAM" id="Phobius"/>
    </source>
</evidence>
<sequence>MSKDRKHDVDFILDELVGGGGWWQWKMTLMSLPIGWSSLYALFITMYAAYSPPHRCYIPACDSASSMINESWTGFALPSEHRSSNFLKVADDFDPCHRYEPVGDSCEASAFNTSSSLECEDYVWDRSQFQETLVTTLGLTCGEDWKRRLLSSVMMVGLMIGSLVGGRISDRFGRKTAMLVSLVTIIPTTIVGGFVPNYLVYVGLRLLTCSALPIMWIALHTYSLEMFSPKHRKLLFAVKDVPIPFLIFILIVNWNRHWSNLHLWVGIVGGLALPAWFFIPESPRWMASNGRRDEAERVFLSIAAGNGKTLSTEQEKEMKNILDNVESESEQNLNPLDMFRRHHLVKTLILIFCWSTVCVGFYALTLSATSLSGDIVLNFALMTLVESPLSIYVYFALDAIGRRWNTIISFALMGGSCIVLACVPKTQTVIVFIAYFSGKLGASLGFLMVYLITAELYPTNLRSQALGICSMVARVFGMSAEFVTALAVYWQPLPMLVLGVPGLIAAVLAAFLHETTGKDLPQTMREAEEIEEETLDENENSKKSEP</sequence>
<feature type="transmembrane region" description="Helical" evidence="6">
    <location>
        <begin position="261"/>
        <end position="279"/>
    </location>
</feature>
<organism evidence="8 9">
    <name type="scientific">Tigriopus californicus</name>
    <name type="common">Marine copepod</name>
    <dbReference type="NCBI Taxonomy" id="6832"/>
    <lineage>
        <taxon>Eukaryota</taxon>
        <taxon>Metazoa</taxon>
        <taxon>Ecdysozoa</taxon>
        <taxon>Arthropoda</taxon>
        <taxon>Crustacea</taxon>
        <taxon>Multicrustacea</taxon>
        <taxon>Hexanauplia</taxon>
        <taxon>Copepoda</taxon>
        <taxon>Harpacticoida</taxon>
        <taxon>Harpacticidae</taxon>
        <taxon>Tigriopus</taxon>
    </lineage>
</organism>
<evidence type="ECO:0000256" key="3">
    <source>
        <dbReference type="ARBA" id="ARBA00022989"/>
    </source>
</evidence>
<evidence type="ECO:0000256" key="4">
    <source>
        <dbReference type="ARBA" id="ARBA00023136"/>
    </source>
</evidence>
<name>A0A553N699_TIGCA</name>
<feature type="transmembrane region" description="Helical" evidence="6">
    <location>
        <begin position="29"/>
        <end position="50"/>
    </location>
</feature>
<feature type="transmembrane region" description="Helical" evidence="6">
    <location>
        <begin position="375"/>
        <end position="397"/>
    </location>
</feature>
<dbReference type="Proteomes" id="UP000318571">
    <property type="component" value="Chromosome 8"/>
</dbReference>
<keyword evidence="9" id="KW-1185">Reference proteome</keyword>
<dbReference type="Gene3D" id="1.20.1250.20">
    <property type="entry name" value="MFS general substrate transporter like domains"/>
    <property type="match status" value="1"/>
</dbReference>
<feature type="transmembrane region" description="Helical" evidence="6">
    <location>
        <begin position="404"/>
        <end position="423"/>
    </location>
</feature>
<dbReference type="PROSITE" id="PS00216">
    <property type="entry name" value="SUGAR_TRANSPORT_1"/>
    <property type="match status" value="1"/>
</dbReference>
<protein>
    <recommendedName>
        <fullName evidence="7">Major facilitator superfamily (MFS) profile domain-containing protein</fullName>
    </recommendedName>
</protein>
<feature type="compositionally biased region" description="Acidic residues" evidence="5">
    <location>
        <begin position="528"/>
        <end position="538"/>
    </location>
</feature>
<dbReference type="InterPro" id="IPR005828">
    <property type="entry name" value="MFS_sugar_transport-like"/>
</dbReference>
<feature type="transmembrane region" description="Helical" evidence="6">
    <location>
        <begin position="429"/>
        <end position="453"/>
    </location>
</feature>
<evidence type="ECO:0000313" key="9">
    <source>
        <dbReference type="Proteomes" id="UP000318571"/>
    </source>
</evidence>
<dbReference type="SUPFAM" id="SSF103473">
    <property type="entry name" value="MFS general substrate transporter"/>
    <property type="match status" value="1"/>
</dbReference>
<dbReference type="GO" id="GO:0022857">
    <property type="term" value="F:transmembrane transporter activity"/>
    <property type="evidence" value="ECO:0007669"/>
    <property type="project" value="InterPro"/>
</dbReference>
<evidence type="ECO:0000256" key="2">
    <source>
        <dbReference type="ARBA" id="ARBA00022692"/>
    </source>
</evidence>
<feature type="transmembrane region" description="Helical" evidence="6">
    <location>
        <begin position="234"/>
        <end position="255"/>
    </location>
</feature>
<proteinExistence type="predicted"/>
<gene>
    <name evidence="8" type="ORF">TCAL_07462</name>
</gene>
<dbReference type="GO" id="GO:0016020">
    <property type="term" value="C:membrane"/>
    <property type="evidence" value="ECO:0007669"/>
    <property type="project" value="UniProtKB-SubCell"/>
</dbReference>
<accession>A0A553N699</accession>
<dbReference type="InterPro" id="IPR036259">
    <property type="entry name" value="MFS_trans_sf"/>
</dbReference>
<dbReference type="PANTHER" id="PTHR24064">
    <property type="entry name" value="SOLUTE CARRIER FAMILY 22 MEMBER"/>
    <property type="match status" value="1"/>
</dbReference>
<feature type="transmembrane region" description="Helical" evidence="6">
    <location>
        <begin position="495"/>
        <end position="512"/>
    </location>
</feature>
<feature type="transmembrane region" description="Helical" evidence="6">
    <location>
        <begin position="149"/>
        <end position="165"/>
    </location>
</feature>
<dbReference type="EMBL" id="VCGU01000459">
    <property type="protein sequence ID" value="TRY60966.1"/>
    <property type="molecule type" value="Genomic_DNA"/>
</dbReference>
<dbReference type="STRING" id="6832.A0A553N699"/>
<dbReference type="InterPro" id="IPR020846">
    <property type="entry name" value="MFS_dom"/>
</dbReference>
<feature type="transmembrane region" description="Helical" evidence="6">
    <location>
        <begin position="177"/>
        <end position="195"/>
    </location>
</feature>
<keyword evidence="4 6" id="KW-0472">Membrane</keyword>
<feature type="region of interest" description="Disordered" evidence="5">
    <location>
        <begin position="522"/>
        <end position="546"/>
    </location>
</feature>
<evidence type="ECO:0000256" key="1">
    <source>
        <dbReference type="ARBA" id="ARBA00004141"/>
    </source>
</evidence>
<dbReference type="OrthoDB" id="6894481at2759"/>
<reference evidence="8 9" key="1">
    <citation type="journal article" date="2018" name="Nat. Ecol. Evol.">
        <title>Genomic signatures of mitonuclear coevolution across populations of Tigriopus californicus.</title>
        <authorList>
            <person name="Barreto F.S."/>
            <person name="Watson E.T."/>
            <person name="Lima T.G."/>
            <person name="Willett C.S."/>
            <person name="Edmands S."/>
            <person name="Li W."/>
            <person name="Burton R.S."/>
        </authorList>
    </citation>
    <scope>NUCLEOTIDE SEQUENCE [LARGE SCALE GENOMIC DNA]</scope>
    <source>
        <strain evidence="8 9">San Diego</strain>
    </source>
</reference>
<evidence type="ECO:0000313" key="8">
    <source>
        <dbReference type="EMBL" id="TRY60966.1"/>
    </source>
</evidence>